<dbReference type="GO" id="GO:0046872">
    <property type="term" value="F:metal ion binding"/>
    <property type="evidence" value="ECO:0007669"/>
    <property type="project" value="UniProtKB-KW"/>
</dbReference>
<dbReference type="PANTHER" id="PTHR46124">
    <property type="entry name" value="D-AMINOACYL-TRNA DEACYLASE"/>
    <property type="match status" value="1"/>
</dbReference>
<feature type="binding site" evidence="4">
    <location>
        <position position="94"/>
    </location>
    <ligand>
        <name>a divalent metal cation</name>
        <dbReference type="ChEBI" id="CHEBI:60240"/>
        <label>1</label>
    </ligand>
</feature>
<sequence>MFLVDSHCHLDGLDYEKLHGGVDDVLAKARERDVKFMLAVACTLPGYRAMAELIGDRPEVSFSCGVHPLNIEGGYDFEELRTQAADARVVAMGETGLDYFYQKEEALIKLQQDSFRHHIRVGRELNKPVIVHTRDARQDTLDILREEKAGECGGVLHCFTEDRDTAEQLLDLGLYISFSGMVTFRNAEQIREAARYVPLDRILIETDSPYLAPVPHRGKENQPAYVRDVAEYLAVVKGVSLETLAVATTQNFSRLFHVDAARLA</sequence>
<dbReference type="GO" id="GO:0004536">
    <property type="term" value="F:DNA nuclease activity"/>
    <property type="evidence" value="ECO:0007669"/>
    <property type="project" value="InterPro"/>
</dbReference>
<evidence type="ECO:0000256" key="3">
    <source>
        <dbReference type="ARBA" id="ARBA00022801"/>
    </source>
</evidence>
<dbReference type="InterPro" id="IPR018228">
    <property type="entry name" value="DNase_TatD-rel_CS"/>
</dbReference>
<dbReference type="NCBIfam" id="TIGR00010">
    <property type="entry name" value="YchF/TatD family DNA exonuclease"/>
    <property type="match status" value="1"/>
</dbReference>
<evidence type="ECO:0000313" key="6">
    <source>
        <dbReference type="Proteomes" id="UP000192536"/>
    </source>
</evidence>
<comment type="caution">
    <text evidence="5">The sequence shown here is derived from an EMBL/GenBank/DDBJ whole genome shotgun (WGS) entry which is preliminary data.</text>
</comment>
<organism evidence="5 6">
    <name type="scientific">Rouxiella badensis</name>
    <dbReference type="NCBI Taxonomy" id="1646377"/>
    <lineage>
        <taxon>Bacteria</taxon>
        <taxon>Pseudomonadati</taxon>
        <taxon>Pseudomonadota</taxon>
        <taxon>Gammaproteobacteria</taxon>
        <taxon>Enterobacterales</taxon>
        <taxon>Yersiniaceae</taxon>
        <taxon>Rouxiella</taxon>
    </lineage>
</organism>
<dbReference type="STRING" id="1646377.BS640_09145"/>
<evidence type="ECO:0000313" key="5">
    <source>
        <dbReference type="EMBL" id="ORJ25810.1"/>
    </source>
</evidence>
<keyword evidence="6" id="KW-1185">Reference proteome</keyword>
<feature type="binding site" evidence="4">
    <location>
        <position position="7"/>
    </location>
    <ligand>
        <name>a divalent metal cation</name>
        <dbReference type="ChEBI" id="CHEBI:60240"/>
        <label>1</label>
    </ligand>
</feature>
<dbReference type="NCBIfam" id="NF008075">
    <property type="entry name" value="PRK10812.1"/>
    <property type="match status" value="1"/>
</dbReference>
<evidence type="ECO:0000256" key="2">
    <source>
        <dbReference type="ARBA" id="ARBA00022723"/>
    </source>
</evidence>
<feature type="binding site" evidence="4">
    <location>
        <position position="132"/>
    </location>
    <ligand>
        <name>a divalent metal cation</name>
        <dbReference type="ChEBI" id="CHEBI:60240"/>
        <label>2</label>
    </ligand>
</feature>
<dbReference type="PIRSF" id="PIRSF005902">
    <property type="entry name" value="DNase_TatD"/>
    <property type="match status" value="1"/>
</dbReference>
<protein>
    <submittedName>
        <fullName evidence="5">Metal-dependent hydrolase</fullName>
    </submittedName>
</protein>
<keyword evidence="3 5" id="KW-0378">Hydrolase</keyword>
<evidence type="ECO:0000256" key="1">
    <source>
        <dbReference type="ARBA" id="ARBA00009275"/>
    </source>
</evidence>
<dbReference type="SUPFAM" id="SSF51556">
    <property type="entry name" value="Metallo-dependent hydrolases"/>
    <property type="match status" value="1"/>
</dbReference>
<comment type="similarity">
    <text evidence="1">Belongs to the metallo-dependent hydrolases superfamily. TatD-type hydrolase family.</text>
</comment>
<name>A0A1X0WGB7_9GAMM</name>
<keyword evidence="2 4" id="KW-0479">Metal-binding</keyword>
<dbReference type="InterPro" id="IPR015991">
    <property type="entry name" value="TatD/YcfH-like"/>
</dbReference>
<dbReference type="AlphaFoldDB" id="A0A1X0WGB7"/>
<dbReference type="GO" id="GO:0005829">
    <property type="term" value="C:cytosol"/>
    <property type="evidence" value="ECO:0007669"/>
    <property type="project" value="TreeGrafter"/>
</dbReference>
<dbReference type="PROSITE" id="PS01091">
    <property type="entry name" value="TATD_3"/>
    <property type="match status" value="1"/>
</dbReference>
<accession>A0A1X0WGB7</accession>
<dbReference type="Pfam" id="PF01026">
    <property type="entry name" value="TatD_DNase"/>
    <property type="match status" value="1"/>
</dbReference>
<dbReference type="EMBL" id="MRWE01000012">
    <property type="protein sequence ID" value="ORJ25810.1"/>
    <property type="molecule type" value="Genomic_DNA"/>
</dbReference>
<proteinExistence type="inferred from homology"/>
<dbReference type="Proteomes" id="UP000192536">
    <property type="component" value="Unassembled WGS sequence"/>
</dbReference>
<dbReference type="FunFam" id="3.20.20.140:FF:000005">
    <property type="entry name" value="TatD family hydrolase"/>
    <property type="match status" value="1"/>
</dbReference>
<evidence type="ECO:0000256" key="4">
    <source>
        <dbReference type="PIRSR" id="PIRSR005902-1"/>
    </source>
</evidence>
<dbReference type="RefSeq" id="WP_084912423.1">
    <property type="nucleotide sequence ID" value="NZ_CAUQAZ010000182.1"/>
</dbReference>
<feature type="binding site" evidence="4">
    <location>
        <position position="9"/>
    </location>
    <ligand>
        <name>a divalent metal cation</name>
        <dbReference type="ChEBI" id="CHEBI:60240"/>
        <label>1</label>
    </ligand>
</feature>
<dbReference type="GO" id="GO:0016788">
    <property type="term" value="F:hydrolase activity, acting on ester bonds"/>
    <property type="evidence" value="ECO:0007669"/>
    <property type="project" value="InterPro"/>
</dbReference>
<dbReference type="InterPro" id="IPR032466">
    <property type="entry name" value="Metal_Hydrolase"/>
</dbReference>
<dbReference type="InterPro" id="IPR001130">
    <property type="entry name" value="TatD-like"/>
</dbReference>
<dbReference type="Gene3D" id="3.20.20.140">
    <property type="entry name" value="Metal-dependent hydrolases"/>
    <property type="match status" value="1"/>
</dbReference>
<dbReference type="PANTHER" id="PTHR46124:SF2">
    <property type="entry name" value="D-AMINOACYL-TRNA DEACYLASE"/>
    <property type="match status" value="1"/>
</dbReference>
<gene>
    <name evidence="5" type="ORF">BS640_09145</name>
</gene>
<feature type="binding site" evidence="4">
    <location>
        <position position="157"/>
    </location>
    <ligand>
        <name>a divalent metal cation</name>
        <dbReference type="ChEBI" id="CHEBI:60240"/>
        <label>2</label>
    </ligand>
</feature>
<feature type="binding site" evidence="4">
    <location>
        <position position="207"/>
    </location>
    <ligand>
        <name>a divalent metal cation</name>
        <dbReference type="ChEBI" id="CHEBI:60240"/>
        <label>1</label>
    </ligand>
</feature>
<dbReference type="CDD" id="cd01310">
    <property type="entry name" value="TatD_DNAse"/>
    <property type="match status" value="1"/>
</dbReference>
<dbReference type="PROSITE" id="PS01137">
    <property type="entry name" value="TATD_1"/>
    <property type="match status" value="1"/>
</dbReference>
<reference evidence="5 6" key="1">
    <citation type="journal article" date="2017" name="Int. J. Syst. Evol. Microbiol.">
        <title>Rouxiella badensis sp. nov. and Rouxiella silvae sp. nov. isolated from peat bog soil in Germany and emendation of the genus description.</title>
        <authorList>
            <person name="Le Fleche-Mateos A."/>
            <person name="Kugler J.H."/>
            <person name="Hansen S.H."/>
            <person name="Syldatk C."/>
            <person name="Hausmann R."/>
            <person name="Lomprez F."/>
            <person name="Vandenbogaert M."/>
            <person name="Manuguerra J.C."/>
            <person name="Grimont P.A."/>
        </authorList>
    </citation>
    <scope>NUCLEOTIDE SEQUENCE [LARGE SCALE GENOMIC DNA]</scope>
    <source>
        <strain evidence="5 6">DSM 100043</strain>
    </source>
</reference>